<dbReference type="Gene3D" id="2.40.10.10">
    <property type="entry name" value="Trypsin-like serine proteases"/>
    <property type="match status" value="1"/>
</dbReference>
<evidence type="ECO:0000256" key="6">
    <source>
        <dbReference type="PROSITE-ProRule" id="PRU01005"/>
    </source>
</evidence>
<feature type="chain" id="PRO_5044653138" evidence="8">
    <location>
        <begin position="18"/>
        <end position="390"/>
    </location>
</feature>
<dbReference type="SUPFAM" id="SSF50494">
    <property type="entry name" value="Trypsin-like serine proteases"/>
    <property type="match status" value="1"/>
</dbReference>
<dbReference type="PRINTS" id="PR00722">
    <property type="entry name" value="CHYMOTRYPSIN"/>
</dbReference>
<dbReference type="InterPro" id="IPR043504">
    <property type="entry name" value="Peptidase_S1_PA_chymotrypsin"/>
</dbReference>
<dbReference type="GO" id="GO:0004252">
    <property type="term" value="F:serine-type endopeptidase activity"/>
    <property type="evidence" value="ECO:0007669"/>
    <property type="project" value="InterPro"/>
</dbReference>
<feature type="disulfide bond" evidence="6">
    <location>
        <begin position="41"/>
        <end position="75"/>
    </location>
</feature>
<keyword evidence="4 7" id="KW-0720">Serine protease</keyword>
<dbReference type="PROSITE" id="PS00135">
    <property type="entry name" value="TRYPSIN_SER"/>
    <property type="match status" value="1"/>
</dbReference>
<dbReference type="GO" id="GO:0006508">
    <property type="term" value="P:proteolysis"/>
    <property type="evidence" value="ECO:0007669"/>
    <property type="project" value="UniProtKB-KW"/>
</dbReference>
<dbReference type="OrthoDB" id="6018415at2759"/>
<dbReference type="RefSeq" id="XP_031563034.1">
    <property type="nucleotide sequence ID" value="XM_031707174.1"/>
</dbReference>
<evidence type="ECO:0000256" key="1">
    <source>
        <dbReference type="ARBA" id="ARBA00022656"/>
    </source>
</evidence>
<dbReference type="PANTHER" id="PTHR24252:SF7">
    <property type="entry name" value="HYALIN"/>
    <property type="match status" value="1"/>
</dbReference>
<keyword evidence="3 7" id="KW-0378">Hydrolase</keyword>
<dbReference type="Pfam" id="PF01549">
    <property type="entry name" value="ShK"/>
    <property type="match status" value="2"/>
</dbReference>
<dbReference type="GeneID" id="116298650"/>
<feature type="domain" description="ShKT" evidence="10">
    <location>
        <begin position="41"/>
        <end position="75"/>
    </location>
</feature>
<evidence type="ECO:0000259" key="9">
    <source>
        <dbReference type="PROSITE" id="PS50240"/>
    </source>
</evidence>
<dbReference type="PROSITE" id="PS50240">
    <property type="entry name" value="TRYPSIN_DOM"/>
    <property type="match status" value="1"/>
</dbReference>
<organism evidence="11 13">
    <name type="scientific">Actinia tenebrosa</name>
    <name type="common">Australian red waratah sea anemone</name>
    <dbReference type="NCBI Taxonomy" id="6105"/>
    <lineage>
        <taxon>Eukaryota</taxon>
        <taxon>Metazoa</taxon>
        <taxon>Cnidaria</taxon>
        <taxon>Anthozoa</taxon>
        <taxon>Hexacorallia</taxon>
        <taxon>Actiniaria</taxon>
        <taxon>Actiniidae</taxon>
        <taxon>Actinia</taxon>
    </lineage>
</organism>
<evidence type="ECO:0000313" key="11">
    <source>
        <dbReference type="Proteomes" id="UP000515163"/>
    </source>
</evidence>
<dbReference type="SMART" id="SM00254">
    <property type="entry name" value="ShKT"/>
    <property type="match status" value="2"/>
</dbReference>
<keyword evidence="2 7" id="KW-0645">Protease</keyword>
<dbReference type="InterPro" id="IPR018114">
    <property type="entry name" value="TRYPSIN_HIS"/>
</dbReference>
<dbReference type="PANTHER" id="PTHR24252">
    <property type="entry name" value="ACROSIN-RELATED"/>
    <property type="match status" value="1"/>
</dbReference>
<dbReference type="CDD" id="cd00190">
    <property type="entry name" value="Tryp_SPc"/>
    <property type="match status" value="1"/>
</dbReference>
<dbReference type="InterPro" id="IPR003582">
    <property type="entry name" value="ShKT_dom"/>
</dbReference>
<keyword evidence="8" id="KW-0732">Signal</keyword>
<dbReference type="PROSITE" id="PS51670">
    <property type="entry name" value="SHKT"/>
    <property type="match status" value="2"/>
</dbReference>
<evidence type="ECO:0000256" key="4">
    <source>
        <dbReference type="ARBA" id="ARBA00022825"/>
    </source>
</evidence>
<evidence type="ECO:0000313" key="12">
    <source>
        <dbReference type="RefSeq" id="XP_031563033.1"/>
    </source>
</evidence>
<dbReference type="SMART" id="SM00020">
    <property type="entry name" value="Tryp_SPc"/>
    <property type="match status" value="1"/>
</dbReference>
<evidence type="ECO:0000313" key="13">
    <source>
        <dbReference type="RefSeq" id="XP_031563034.1"/>
    </source>
</evidence>
<keyword evidence="11" id="KW-1185">Reference proteome</keyword>
<dbReference type="PROSITE" id="PS00134">
    <property type="entry name" value="TRYPSIN_HIS"/>
    <property type="match status" value="1"/>
</dbReference>
<evidence type="ECO:0000256" key="3">
    <source>
        <dbReference type="ARBA" id="ARBA00022801"/>
    </source>
</evidence>
<sequence length="390" mass="43892">MEIRVILALSFLCTVAASVPSIDELNELYKQEHVRNKRSDCVDQMDYCSSYKPYCNDPAYKDYLMKECKKTCGFCTKPCLDRYPKCTVYLSSCAIDSYRKSLEYYCSKTCGFCQVPTTTQPPTTLPRTEKPIDHGNIKCGTKGKGNTRIVGGTRAKKGAWPWQISMNYKNNKAAKTPHWCGGSVVARQWIVTAAHCFVYGDNPDDYTVVMGEHDLNVTDGYEQKIGIERIIKHPFYDAYNNHDYDVALIKLKSNLIFNDRVRPVCLPSNDYPAGTNCYISGWGHLFESGHGPWVLHQAMVPLVSRSVCQKSYDDLRYKLTARMRCAGNGIGGIDACQGDSGGPLVCRTGDTWYLMGAISWGIGCARKNRYGVYADMMDLKYWVQGTIHVN</sequence>
<dbReference type="Proteomes" id="UP000515163">
    <property type="component" value="Unplaced"/>
</dbReference>
<dbReference type="Gene3D" id="1.10.10.1870">
    <property type="entry name" value="ShTK domain-like"/>
    <property type="match status" value="1"/>
</dbReference>
<dbReference type="GO" id="GO:0090729">
    <property type="term" value="F:toxin activity"/>
    <property type="evidence" value="ECO:0007669"/>
    <property type="project" value="UniProtKB-KW"/>
</dbReference>
<reference evidence="12 13" key="1">
    <citation type="submission" date="2025-04" db="UniProtKB">
        <authorList>
            <consortium name="RefSeq"/>
        </authorList>
    </citation>
    <scope>IDENTIFICATION</scope>
    <source>
        <tissue evidence="12 13">Tentacle</tissue>
    </source>
</reference>
<proteinExistence type="predicted"/>
<gene>
    <name evidence="12 13" type="primary">LOC116298650</name>
</gene>
<feature type="domain" description="ShKT" evidence="10">
    <location>
        <begin position="79"/>
        <end position="113"/>
    </location>
</feature>
<accession>A0A6P8I3B1</accession>
<dbReference type="InterPro" id="IPR001254">
    <property type="entry name" value="Trypsin_dom"/>
</dbReference>
<dbReference type="FunFam" id="2.40.10.10:FF:000003">
    <property type="entry name" value="Transmembrane serine protease 3"/>
    <property type="match status" value="1"/>
</dbReference>
<keyword evidence="1" id="KW-0800">Toxin</keyword>
<dbReference type="InterPro" id="IPR033116">
    <property type="entry name" value="TRYPSIN_SER"/>
</dbReference>
<dbReference type="KEGG" id="aten:116298650"/>
<evidence type="ECO:0000256" key="2">
    <source>
        <dbReference type="ARBA" id="ARBA00022670"/>
    </source>
</evidence>
<feature type="domain" description="Peptidase S1" evidence="9">
    <location>
        <begin position="149"/>
        <end position="388"/>
    </location>
</feature>
<evidence type="ECO:0000256" key="7">
    <source>
        <dbReference type="RuleBase" id="RU363034"/>
    </source>
</evidence>
<feature type="signal peptide" evidence="8">
    <location>
        <begin position="1"/>
        <end position="17"/>
    </location>
</feature>
<protein>
    <submittedName>
        <fullName evidence="12 13">Prostasin-like</fullName>
    </submittedName>
</protein>
<dbReference type="Pfam" id="PF00089">
    <property type="entry name" value="Trypsin"/>
    <property type="match status" value="1"/>
</dbReference>
<comment type="caution">
    <text evidence="6">Lacks conserved residue(s) required for the propagation of feature annotation.</text>
</comment>
<evidence type="ECO:0000259" key="10">
    <source>
        <dbReference type="PROSITE" id="PS51670"/>
    </source>
</evidence>
<name>A0A6P8I3B1_ACTTE</name>
<dbReference type="RefSeq" id="XP_031563033.1">
    <property type="nucleotide sequence ID" value="XM_031707173.1"/>
</dbReference>
<feature type="disulfide bond" evidence="6">
    <location>
        <begin position="79"/>
        <end position="113"/>
    </location>
</feature>
<dbReference type="InterPro" id="IPR001314">
    <property type="entry name" value="Peptidase_S1A"/>
</dbReference>
<dbReference type="AlphaFoldDB" id="A0A6P8I3B1"/>
<evidence type="ECO:0000256" key="8">
    <source>
        <dbReference type="SAM" id="SignalP"/>
    </source>
</evidence>
<dbReference type="InterPro" id="IPR009003">
    <property type="entry name" value="Peptidase_S1_PA"/>
</dbReference>
<evidence type="ECO:0000256" key="5">
    <source>
        <dbReference type="ARBA" id="ARBA00023157"/>
    </source>
</evidence>
<keyword evidence="5 6" id="KW-1015">Disulfide bond</keyword>